<evidence type="ECO:0000259" key="7">
    <source>
        <dbReference type="Pfam" id="PF04116"/>
    </source>
</evidence>
<dbReference type="InterPro" id="IPR050307">
    <property type="entry name" value="Sterol_Desaturase_Related"/>
</dbReference>
<name>A0ABV6Y9M4_9HYPH</name>
<evidence type="ECO:0000256" key="1">
    <source>
        <dbReference type="ARBA" id="ARBA00004370"/>
    </source>
</evidence>
<protein>
    <submittedName>
        <fullName evidence="8">Sterol desaturase family protein</fullName>
        <ecNumber evidence="8">1.-.-.-</ecNumber>
    </submittedName>
</protein>
<dbReference type="GO" id="GO:0016491">
    <property type="term" value="F:oxidoreductase activity"/>
    <property type="evidence" value="ECO:0007669"/>
    <property type="project" value="UniProtKB-KW"/>
</dbReference>
<sequence length="293" mass="33568">MRKQGRRVPGWVSGAIVLGTLAAILLAETRRPLRRQEHEKLRRDIRNLAVAGMSAATLQLLENPVVDPLSRMVEERRWGLLKRVDLPPLAETLLAVVLMDYTLYLWHVLTHRVPFLWRFHVVHHCDLDMDASTAIRFHFAEMAVSVPYRAAQVALLGVAPRPLSIWQTFVFVSIMFHHSNVRLPLWLERRLASLVVTPRMHGIHHSIVDEEMNSNWSSGLTVWDWLHGTLRLDVPQDEIDLGVPAYRDPDEVTLRRLVEMPFVDQPPTLLLPNGEKPRRPRSADNITGGPLPR</sequence>
<evidence type="ECO:0000256" key="2">
    <source>
        <dbReference type="ARBA" id="ARBA00022692"/>
    </source>
</evidence>
<dbReference type="RefSeq" id="WP_377030085.1">
    <property type="nucleotide sequence ID" value="NZ_JBHOMY010000038.1"/>
</dbReference>
<evidence type="ECO:0000313" key="9">
    <source>
        <dbReference type="Proteomes" id="UP001593940"/>
    </source>
</evidence>
<evidence type="ECO:0000313" key="8">
    <source>
        <dbReference type="EMBL" id="MFC1457954.1"/>
    </source>
</evidence>
<reference evidence="8 9" key="1">
    <citation type="submission" date="2024-09" db="EMBL/GenBank/DDBJ databases">
        <title>Nodulacao em especies de Leguminosae Basais da Amazonia e Caracterizacao dos Rizobios e Bacterias Associadas aos Nodulos.</title>
        <authorList>
            <person name="Jambeiro I.C.A."/>
            <person name="Lopes I.S."/>
            <person name="Aguiar E.R.G.R."/>
            <person name="Santos A.F.J."/>
            <person name="Dos Santos J.M.F."/>
            <person name="Gross E."/>
        </authorList>
    </citation>
    <scope>NUCLEOTIDE SEQUENCE [LARGE SCALE GENOMIC DNA]</scope>
    <source>
        <strain evidence="8 9">BRUESC1165</strain>
    </source>
</reference>
<dbReference type="EMBL" id="JBHOMY010000038">
    <property type="protein sequence ID" value="MFC1457954.1"/>
    <property type="molecule type" value="Genomic_DNA"/>
</dbReference>
<feature type="region of interest" description="Disordered" evidence="5">
    <location>
        <begin position="267"/>
        <end position="293"/>
    </location>
</feature>
<keyword evidence="9" id="KW-1185">Reference proteome</keyword>
<keyword evidence="3 6" id="KW-1133">Transmembrane helix</keyword>
<gene>
    <name evidence="8" type="ORF">ACETIH_14800</name>
</gene>
<dbReference type="Pfam" id="PF04116">
    <property type="entry name" value="FA_hydroxylase"/>
    <property type="match status" value="1"/>
</dbReference>
<organism evidence="8 9">
    <name type="scientific">Microvirga arabica</name>
    <dbReference type="NCBI Taxonomy" id="1128671"/>
    <lineage>
        <taxon>Bacteria</taxon>
        <taxon>Pseudomonadati</taxon>
        <taxon>Pseudomonadota</taxon>
        <taxon>Alphaproteobacteria</taxon>
        <taxon>Hyphomicrobiales</taxon>
        <taxon>Methylobacteriaceae</taxon>
        <taxon>Microvirga</taxon>
    </lineage>
</organism>
<dbReference type="Proteomes" id="UP001593940">
    <property type="component" value="Unassembled WGS sequence"/>
</dbReference>
<keyword evidence="4 6" id="KW-0472">Membrane</keyword>
<keyword evidence="2 6" id="KW-0812">Transmembrane</keyword>
<feature type="transmembrane region" description="Helical" evidence="6">
    <location>
        <begin position="6"/>
        <end position="27"/>
    </location>
</feature>
<evidence type="ECO:0000256" key="3">
    <source>
        <dbReference type="ARBA" id="ARBA00022989"/>
    </source>
</evidence>
<comment type="caution">
    <text evidence="8">The sequence shown here is derived from an EMBL/GenBank/DDBJ whole genome shotgun (WGS) entry which is preliminary data.</text>
</comment>
<evidence type="ECO:0000256" key="4">
    <source>
        <dbReference type="ARBA" id="ARBA00023136"/>
    </source>
</evidence>
<dbReference type="InterPro" id="IPR006694">
    <property type="entry name" value="Fatty_acid_hydroxylase"/>
</dbReference>
<evidence type="ECO:0000256" key="5">
    <source>
        <dbReference type="SAM" id="MobiDB-lite"/>
    </source>
</evidence>
<proteinExistence type="predicted"/>
<feature type="domain" description="Fatty acid hydroxylase" evidence="7">
    <location>
        <begin position="93"/>
        <end position="229"/>
    </location>
</feature>
<accession>A0ABV6Y9M4</accession>
<dbReference type="EC" id="1.-.-.-" evidence="8"/>
<comment type="subcellular location">
    <subcellularLocation>
        <location evidence="1">Membrane</location>
    </subcellularLocation>
</comment>
<evidence type="ECO:0000256" key="6">
    <source>
        <dbReference type="SAM" id="Phobius"/>
    </source>
</evidence>
<keyword evidence="8" id="KW-0560">Oxidoreductase</keyword>
<dbReference type="PANTHER" id="PTHR11863">
    <property type="entry name" value="STEROL DESATURASE"/>
    <property type="match status" value="1"/>
</dbReference>